<reference evidence="2 3" key="1">
    <citation type="journal article" date="2023" name="Nucleic Acids Res.">
        <title>The hologenome of Daphnia magna reveals possible DNA methylation and microbiome-mediated evolution of the host genome.</title>
        <authorList>
            <person name="Chaturvedi A."/>
            <person name="Li X."/>
            <person name="Dhandapani V."/>
            <person name="Marshall H."/>
            <person name="Kissane S."/>
            <person name="Cuenca-Cambronero M."/>
            <person name="Asole G."/>
            <person name="Calvet F."/>
            <person name="Ruiz-Romero M."/>
            <person name="Marangio P."/>
            <person name="Guigo R."/>
            <person name="Rago D."/>
            <person name="Mirbahai L."/>
            <person name="Eastwood N."/>
            <person name="Colbourne J.K."/>
            <person name="Zhou J."/>
            <person name="Mallon E."/>
            <person name="Orsini L."/>
        </authorList>
    </citation>
    <scope>NUCLEOTIDE SEQUENCE [LARGE SCALE GENOMIC DNA]</scope>
    <source>
        <strain evidence="2">LRV0_1</strain>
    </source>
</reference>
<evidence type="ECO:0000313" key="2">
    <source>
        <dbReference type="EMBL" id="KAK4005274.1"/>
    </source>
</evidence>
<evidence type="ECO:0000256" key="1">
    <source>
        <dbReference type="SAM" id="MobiDB-lite"/>
    </source>
</evidence>
<gene>
    <name evidence="2" type="ORF">OUZ56_006989</name>
</gene>
<accession>A0ABQ9YXA6</accession>
<dbReference type="Proteomes" id="UP001234178">
    <property type="component" value="Unassembled WGS sequence"/>
</dbReference>
<proteinExistence type="predicted"/>
<dbReference type="PANTHER" id="PTHR35180">
    <property type="entry name" value="PROTEIN CBG06219"/>
    <property type="match status" value="1"/>
</dbReference>
<name>A0ABQ9YXA6_9CRUS</name>
<feature type="compositionally biased region" description="Basic and acidic residues" evidence="1">
    <location>
        <begin position="70"/>
        <end position="84"/>
    </location>
</feature>
<comment type="caution">
    <text evidence="2">The sequence shown here is derived from an EMBL/GenBank/DDBJ whole genome shotgun (WGS) entry which is preliminary data.</text>
</comment>
<feature type="region of interest" description="Disordered" evidence="1">
    <location>
        <begin position="63"/>
        <end position="99"/>
    </location>
</feature>
<feature type="compositionally biased region" description="Polar residues" evidence="1">
    <location>
        <begin position="88"/>
        <end position="99"/>
    </location>
</feature>
<organism evidence="2 3">
    <name type="scientific">Daphnia magna</name>
    <dbReference type="NCBI Taxonomy" id="35525"/>
    <lineage>
        <taxon>Eukaryota</taxon>
        <taxon>Metazoa</taxon>
        <taxon>Ecdysozoa</taxon>
        <taxon>Arthropoda</taxon>
        <taxon>Crustacea</taxon>
        <taxon>Branchiopoda</taxon>
        <taxon>Diplostraca</taxon>
        <taxon>Cladocera</taxon>
        <taxon>Anomopoda</taxon>
        <taxon>Daphniidae</taxon>
        <taxon>Daphnia</taxon>
    </lineage>
</organism>
<sequence length="255" mass="29393">MLEWLDNPNAYLRDFNQETEEREWLDDAFEHFNDVRHVNYAMARNQEELRSQMNEMEQHAAVDRSVMPVEEQKSEQDSQEEQKLEQNAMEQMNSEQSSVDGKYAEYVTYGYRYSRPTPPASIQVETKPEKIPVAENKADEIPVVLEQDQATERNPQPVFVEEQKAEPVPVAETEPVQVPVEQQKPNHSRPIDFEESGCFWSGTSPFCHGKCGTFYRAKIIDKTGDGRTCLTGNKKLCCPIPSNQLKSLIDLYKNL</sequence>
<keyword evidence="3" id="KW-1185">Reference proteome</keyword>
<dbReference type="PANTHER" id="PTHR35180:SF4">
    <property type="entry name" value="PROTEIN CBG06219"/>
    <property type="match status" value="1"/>
</dbReference>
<dbReference type="EMBL" id="JAOYFB010000001">
    <property type="protein sequence ID" value="KAK4005274.1"/>
    <property type="molecule type" value="Genomic_DNA"/>
</dbReference>
<protein>
    <submittedName>
        <fullName evidence="2">Uncharacterized protein</fullName>
    </submittedName>
</protein>
<evidence type="ECO:0000313" key="3">
    <source>
        <dbReference type="Proteomes" id="UP001234178"/>
    </source>
</evidence>